<organism evidence="8 9">
    <name type="scientific">Roseibium aggregatum</name>
    <dbReference type="NCBI Taxonomy" id="187304"/>
    <lineage>
        <taxon>Bacteria</taxon>
        <taxon>Pseudomonadati</taxon>
        <taxon>Pseudomonadota</taxon>
        <taxon>Alphaproteobacteria</taxon>
        <taxon>Hyphomicrobiales</taxon>
        <taxon>Stappiaceae</taxon>
        <taxon>Roseibium</taxon>
    </lineage>
</organism>
<name>A0A939J327_9HYPH</name>
<evidence type="ECO:0000313" key="9">
    <source>
        <dbReference type="Proteomes" id="UP000664096"/>
    </source>
</evidence>
<evidence type="ECO:0000313" key="8">
    <source>
        <dbReference type="EMBL" id="MBN9672043.1"/>
    </source>
</evidence>
<keyword evidence="3 5" id="KW-1005">Bacterial flagellum biogenesis</keyword>
<reference evidence="8" key="1">
    <citation type="submission" date="2020-12" db="EMBL/GenBank/DDBJ databases">
        <title>Oil enriched cultivation method for isolating marine PHA-producing bacteria.</title>
        <authorList>
            <person name="Zheng W."/>
            <person name="Yu S."/>
            <person name="Huang Y."/>
        </authorList>
    </citation>
    <scope>NUCLEOTIDE SEQUENCE</scope>
    <source>
        <strain evidence="8">SY-2-12</strain>
    </source>
</reference>
<dbReference type="InterPro" id="IPR025965">
    <property type="entry name" value="FlgD/Vpr_Ig-like"/>
</dbReference>
<dbReference type="RefSeq" id="WP_207141879.1">
    <property type="nucleotide sequence ID" value="NZ_JAEKJZ010000003.1"/>
</dbReference>
<gene>
    <name evidence="8" type="ORF">JF539_16955</name>
</gene>
<dbReference type="Gene3D" id="2.60.40.4070">
    <property type="match status" value="1"/>
</dbReference>
<dbReference type="EMBL" id="JAEKJZ010000003">
    <property type="protein sequence ID" value="MBN9672043.1"/>
    <property type="molecule type" value="Genomic_DNA"/>
</dbReference>
<comment type="similarity">
    <text evidence="1 5">Belongs to the FlgD family.</text>
</comment>
<protein>
    <recommendedName>
        <fullName evidence="2 5">Basal-body rod modification protein FlgD</fullName>
    </recommendedName>
</protein>
<dbReference type="GO" id="GO:0044781">
    <property type="term" value="P:bacterial-type flagellum organization"/>
    <property type="evidence" value="ECO:0007669"/>
    <property type="project" value="UniProtKB-UniRule"/>
</dbReference>
<evidence type="ECO:0000256" key="6">
    <source>
        <dbReference type="SAM" id="MobiDB-lite"/>
    </source>
</evidence>
<dbReference type="Pfam" id="PF03963">
    <property type="entry name" value="FlgD"/>
    <property type="match status" value="1"/>
</dbReference>
<dbReference type="Proteomes" id="UP000664096">
    <property type="component" value="Unassembled WGS sequence"/>
</dbReference>
<dbReference type="InterPro" id="IPR005648">
    <property type="entry name" value="FlgD"/>
</dbReference>
<comment type="caution">
    <text evidence="8">The sequence shown here is derived from an EMBL/GenBank/DDBJ whole genome shotgun (WGS) entry which is preliminary data.</text>
</comment>
<evidence type="ECO:0000256" key="2">
    <source>
        <dbReference type="ARBA" id="ARBA00016013"/>
    </source>
</evidence>
<feature type="domain" description="FlgD/Vpr Ig-like" evidence="7">
    <location>
        <begin position="102"/>
        <end position="178"/>
    </location>
</feature>
<dbReference type="Pfam" id="PF13860">
    <property type="entry name" value="FlgD_ig"/>
    <property type="match status" value="1"/>
</dbReference>
<evidence type="ECO:0000256" key="4">
    <source>
        <dbReference type="ARBA" id="ARBA00024746"/>
    </source>
</evidence>
<evidence type="ECO:0000256" key="3">
    <source>
        <dbReference type="ARBA" id="ARBA00022795"/>
    </source>
</evidence>
<evidence type="ECO:0000256" key="5">
    <source>
        <dbReference type="RuleBase" id="RU362076"/>
    </source>
</evidence>
<accession>A0A939J327</accession>
<sequence length="224" mass="23618">MTISTLNSYSATTSTTSSATEDAARTSIDSDEFLMLMVEQLQNQDPTDPTDTSEYIGQMISYASYETQSEISDQLATLTDTISTYMNSQGLGYLGQTVEAVGNTTSLQDGEAQWSYSLDSEAETVTVSILDEDGNTVYSESGETSSGAHSFTWDGVTSDGEQLEDGGQYTIQVEAYDADGNEVSGSTTVIAEVTAIDASGDDAVLGIGDASVLLDNVLAVKSTQ</sequence>
<comment type="function">
    <text evidence="4 5">Required for flagellar hook formation. May act as a scaffolding protein.</text>
</comment>
<feature type="region of interest" description="Disordered" evidence="6">
    <location>
        <begin position="1"/>
        <end position="24"/>
    </location>
</feature>
<evidence type="ECO:0000259" key="7">
    <source>
        <dbReference type="Pfam" id="PF13860"/>
    </source>
</evidence>
<dbReference type="Gene3D" id="2.30.30.910">
    <property type="match status" value="1"/>
</dbReference>
<dbReference type="AlphaFoldDB" id="A0A939J327"/>
<proteinExistence type="inferred from homology"/>
<evidence type="ECO:0000256" key="1">
    <source>
        <dbReference type="ARBA" id="ARBA00010577"/>
    </source>
</evidence>